<evidence type="ECO:0000313" key="1">
    <source>
        <dbReference type="EMBL" id="KAK3772851.1"/>
    </source>
</evidence>
<reference evidence="1" key="1">
    <citation type="journal article" date="2023" name="G3 (Bethesda)">
        <title>A reference genome for the long-term kleptoplast-retaining sea slug Elysia crispata morphotype clarki.</title>
        <authorList>
            <person name="Eastman K.E."/>
            <person name="Pendleton A.L."/>
            <person name="Shaikh M.A."/>
            <person name="Suttiyut T."/>
            <person name="Ogas R."/>
            <person name="Tomko P."/>
            <person name="Gavelis G."/>
            <person name="Widhalm J.R."/>
            <person name="Wisecaver J.H."/>
        </authorList>
    </citation>
    <scope>NUCLEOTIDE SEQUENCE</scope>
    <source>
        <strain evidence="1">ECLA1</strain>
    </source>
</reference>
<dbReference type="EMBL" id="JAWDGP010003589">
    <property type="protein sequence ID" value="KAK3772851.1"/>
    <property type="molecule type" value="Genomic_DNA"/>
</dbReference>
<dbReference type="Proteomes" id="UP001283361">
    <property type="component" value="Unassembled WGS sequence"/>
</dbReference>
<protein>
    <submittedName>
        <fullName evidence="1">Uncharacterized protein</fullName>
    </submittedName>
</protein>
<sequence length="157" mass="17715">MAGASCSYKAGRNLCMSLRAAVAPYCAVHRLSLFTHHSSLRSLLWQYRDFLHAVYRASWASVVRLRDQMASWKPRFNGRDVVSLTKPLSKSHAGLRETAEHLDSACGDSLNKLCPPGEVKRYLSLTWTIDLQENIAGCTSMPFYLRRLNKVSHVLFA</sequence>
<comment type="caution">
    <text evidence="1">The sequence shown here is derived from an EMBL/GenBank/DDBJ whole genome shotgun (WGS) entry which is preliminary data.</text>
</comment>
<keyword evidence="2" id="KW-1185">Reference proteome</keyword>
<organism evidence="1 2">
    <name type="scientific">Elysia crispata</name>
    <name type="common">lettuce slug</name>
    <dbReference type="NCBI Taxonomy" id="231223"/>
    <lineage>
        <taxon>Eukaryota</taxon>
        <taxon>Metazoa</taxon>
        <taxon>Spiralia</taxon>
        <taxon>Lophotrochozoa</taxon>
        <taxon>Mollusca</taxon>
        <taxon>Gastropoda</taxon>
        <taxon>Heterobranchia</taxon>
        <taxon>Euthyneura</taxon>
        <taxon>Panpulmonata</taxon>
        <taxon>Sacoglossa</taxon>
        <taxon>Placobranchoidea</taxon>
        <taxon>Plakobranchidae</taxon>
        <taxon>Elysia</taxon>
    </lineage>
</organism>
<dbReference type="AlphaFoldDB" id="A0AAE0ZPW3"/>
<gene>
    <name evidence="1" type="ORF">RRG08_017415</name>
</gene>
<evidence type="ECO:0000313" key="2">
    <source>
        <dbReference type="Proteomes" id="UP001283361"/>
    </source>
</evidence>
<name>A0AAE0ZPW3_9GAST</name>
<accession>A0AAE0ZPW3</accession>
<proteinExistence type="predicted"/>